<dbReference type="AlphaFoldDB" id="D0MWU4"/>
<accession>D0MWU4</accession>
<dbReference type="VEuPathDB" id="FungiDB:PITG_02635"/>
<organism evidence="8 9">
    <name type="scientific">Phytophthora infestans (strain T30-4)</name>
    <name type="common">Potato late blight agent</name>
    <dbReference type="NCBI Taxonomy" id="403677"/>
    <lineage>
        <taxon>Eukaryota</taxon>
        <taxon>Sar</taxon>
        <taxon>Stramenopiles</taxon>
        <taxon>Oomycota</taxon>
        <taxon>Peronosporomycetes</taxon>
        <taxon>Peronosporales</taxon>
        <taxon>Peronosporaceae</taxon>
        <taxon>Phytophthora</taxon>
    </lineage>
</organism>
<feature type="region of interest" description="Disordered" evidence="6">
    <location>
        <begin position="454"/>
        <end position="482"/>
    </location>
</feature>
<dbReference type="KEGG" id="pif:PITG_02635"/>
<evidence type="ECO:0000259" key="7">
    <source>
        <dbReference type="PROSITE" id="PS50202"/>
    </source>
</evidence>
<evidence type="ECO:0000256" key="6">
    <source>
        <dbReference type="SAM" id="MobiDB-lite"/>
    </source>
</evidence>
<dbReference type="HOGENOM" id="CLU_451662_0_0_1"/>
<evidence type="ECO:0000256" key="1">
    <source>
        <dbReference type="ARBA" id="ARBA00004211"/>
    </source>
</evidence>
<feature type="region of interest" description="Disordered" evidence="6">
    <location>
        <begin position="152"/>
        <end position="257"/>
    </location>
</feature>
<dbReference type="OMA" id="FMIEVAN"/>
<proteinExistence type="inferred from homology"/>
<dbReference type="InParanoid" id="D0MWU4"/>
<dbReference type="GO" id="GO:0061817">
    <property type="term" value="P:endoplasmic reticulum-plasma membrane tethering"/>
    <property type="evidence" value="ECO:0007669"/>
    <property type="project" value="TreeGrafter"/>
</dbReference>
<dbReference type="SUPFAM" id="SSF49354">
    <property type="entry name" value="PapD-like"/>
    <property type="match status" value="2"/>
</dbReference>
<dbReference type="Pfam" id="PF00635">
    <property type="entry name" value="Motile_Sperm"/>
    <property type="match status" value="2"/>
</dbReference>
<comment type="similarity">
    <text evidence="2">Belongs to the VAMP-associated protein (VAP) (TC 9.B.17) family.</text>
</comment>
<feature type="domain" description="MSP" evidence="7">
    <location>
        <begin position="299"/>
        <end position="437"/>
    </location>
</feature>
<feature type="compositionally biased region" description="Low complexity" evidence="6">
    <location>
        <begin position="172"/>
        <end position="185"/>
    </location>
</feature>
<dbReference type="EMBL" id="DS028120">
    <property type="protein sequence ID" value="EEY64107.1"/>
    <property type="molecule type" value="Genomic_DNA"/>
</dbReference>
<dbReference type="Proteomes" id="UP000006643">
    <property type="component" value="Unassembled WGS sequence"/>
</dbReference>
<evidence type="ECO:0000256" key="3">
    <source>
        <dbReference type="ARBA" id="ARBA00022692"/>
    </source>
</evidence>
<evidence type="ECO:0000256" key="4">
    <source>
        <dbReference type="ARBA" id="ARBA00022989"/>
    </source>
</evidence>
<dbReference type="InterPro" id="IPR008962">
    <property type="entry name" value="PapD-like_sf"/>
</dbReference>
<dbReference type="STRING" id="403677.D0MWU4"/>
<dbReference type="GO" id="GO:0090158">
    <property type="term" value="P:endoplasmic reticulum membrane organization"/>
    <property type="evidence" value="ECO:0007669"/>
    <property type="project" value="TreeGrafter"/>
</dbReference>
<dbReference type="RefSeq" id="XP_002907543.1">
    <property type="nucleotide sequence ID" value="XM_002907497.1"/>
</dbReference>
<feature type="domain" description="MSP" evidence="7">
    <location>
        <begin position="11"/>
        <end position="153"/>
    </location>
</feature>
<dbReference type="InterPro" id="IPR013783">
    <property type="entry name" value="Ig-like_fold"/>
</dbReference>
<dbReference type="PROSITE" id="PS50202">
    <property type="entry name" value="MSP"/>
    <property type="match status" value="2"/>
</dbReference>
<keyword evidence="9" id="KW-1185">Reference proteome</keyword>
<dbReference type="Gene3D" id="2.60.40.10">
    <property type="entry name" value="Immunoglobulins"/>
    <property type="match status" value="2"/>
</dbReference>
<dbReference type="eggNOG" id="ENOG502SJFC">
    <property type="taxonomic scope" value="Eukaryota"/>
</dbReference>
<dbReference type="InterPro" id="IPR000535">
    <property type="entry name" value="MSP_dom"/>
</dbReference>
<protein>
    <recommendedName>
        <fullName evidence="7">MSP domain-containing protein</fullName>
    </recommendedName>
</protein>
<feature type="compositionally biased region" description="Low complexity" evidence="6">
    <location>
        <begin position="193"/>
        <end position="221"/>
    </location>
</feature>
<sequence length="557" mass="61462">MITASVGAGSSLLLEPARELLFSIPDITSTHRPCSNLTLSNLSPLNDVVFRVRTRNPDAFTVHPTHGLVPPGASVLVTITATARTCERLSAMDPRDLMTRQSSELFLVQSVEREEEVQAMEPLDVNSSTSLGAFWKKVPRDSVTENKMVCRFTGATPGVPPTEITQDRKMFSRSMSNASSSSQEYRSSRSENRSLSMSARENRLSRSGSSSDRSLNLSFSNQFTPPEETREQRNRQDSFNSDASFHTTIEPPMMDRKIQRDTNLTSISVSNSSVSDTMLTTLSSDATPSEPTHELGPLLYHIQPSDTLSFNVKPAPRFWSSTSLFIVNSSQSACLTFKVRTSNQSGYVVKPSRGLVSTTSAQEVVVSLCTPRDENSFDPEKRESKDGFMIEVANISRDQYLDLMKLDEHKRTREISSLWSLMPRSDRESTMLSVEFKMDNSDCGSSTLESFETAQRQSLHSVVQGRKELSTSSSTDESHESVAGGRLNSIYSYSNSEESAFTIAPSAVSTEVGDDDNNNEVVYPSASKASKNSAVIVVSADRMDTVDFSNSKLSFFI</sequence>
<dbReference type="PANTHER" id="PTHR10809">
    <property type="entry name" value="VESICLE-ASSOCIATED MEMBRANE PROTEIN-ASSOCIATED PROTEIN"/>
    <property type="match status" value="1"/>
</dbReference>
<evidence type="ECO:0000256" key="5">
    <source>
        <dbReference type="ARBA" id="ARBA00023136"/>
    </source>
</evidence>
<gene>
    <name evidence="8" type="ORF">PITG_02635</name>
</gene>
<keyword evidence="4" id="KW-1133">Transmembrane helix</keyword>
<dbReference type="GeneID" id="9478888"/>
<dbReference type="InterPro" id="IPR016763">
    <property type="entry name" value="VAP"/>
</dbReference>
<reference evidence="9" key="1">
    <citation type="journal article" date="2009" name="Nature">
        <title>Genome sequence and analysis of the Irish potato famine pathogen Phytophthora infestans.</title>
        <authorList>
            <consortium name="The Broad Institute Genome Sequencing Platform"/>
            <person name="Haas B.J."/>
            <person name="Kamoun S."/>
            <person name="Zody M.C."/>
            <person name="Jiang R.H."/>
            <person name="Handsaker R.E."/>
            <person name="Cano L.M."/>
            <person name="Grabherr M."/>
            <person name="Kodira C.D."/>
            <person name="Raffaele S."/>
            <person name="Torto-Alalibo T."/>
            <person name="Bozkurt T.O."/>
            <person name="Ah-Fong A.M."/>
            <person name="Alvarado L."/>
            <person name="Anderson V.L."/>
            <person name="Armstrong M.R."/>
            <person name="Avrova A."/>
            <person name="Baxter L."/>
            <person name="Beynon J."/>
            <person name="Boevink P.C."/>
            <person name="Bollmann S.R."/>
            <person name="Bos J.I."/>
            <person name="Bulone V."/>
            <person name="Cai G."/>
            <person name="Cakir C."/>
            <person name="Carrington J.C."/>
            <person name="Chawner M."/>
            <person name="Conti L."/>
            <person name="Costanzo S."/>
            <person name="Ewan R."/>
            <person name="Fahlgren N."/>
            <person name="Fischbach M.A."/>
            <person name="Fugelstad J."/>
            <person name="Gilroy E.M."/>
            <person name="Gnerre S."/>
            <person name="Green P.J."/>
            <person name="Grenville-Briggs L.J."/>
            <person name="Griffith J."/>
            <person name="Grunwald N.J."/>
            <person name="Horn K."/>
            <person name="Horner N.R."/>
            <person name="Hu C.H."/>
            <person name="Huitema E."/>
            <person name="Jeong D.H."/>
            <person name="Jones A.M."/>
            <person name="Jones J.D."/>
            <person name="Jones R.W."/>
            <person name="Karlsson E.K."/>
            <person name="Kunjeti S.G."/>
            <person name="Lamour K."/>
            <person name="Liu Z."/>
            <person name="Ma L."/>
            <person name="Maclean D."/>
            <person name="Chibucos M.C."/>
            <person name="McDonald H."/>
            <person name="McWalters J."/>
            <person name="Meijer H.J."/>
            <person name="Morgan W."/>
            <person name="Morris P.F."/>
            <person name="Munro C.A."/>
            <person name="O'Neill K."/>
            <person name="Ospina-Giraldo M."/>
            <person name="Pinzon A."/>
            <person name="Pritchard L."/>
            <person name="Ramsahoye B."/>
            <person name="Ren Q."/>
            <person name="Restrepo S."/>
            <person name="Roy S."/>
            <person name="Sadanandom A."/>
            <person name="Savidor A."/>
            <person name="Schornack S."/>
            <person name="Schwartz D.C."/>
            <person name="Schumann U.D."/>
            <person name="Schwessinger B."/>
            <person name="Seyer L."/>
            <person name="Sharpe T."/>
            <person name="Silvar C."/>
            <person name="Song J."/>
            <person name="Studholme D.J."/>
            <person name="Sykes S."/>
            <person name="Thines M."/>
            <person name="van de Vondervoort P.J."/>
            <person name="Phuntumart V."/>
            <person name="Wawra S."/>
            <person name="Weide R."/>
            <person name="Win J."/>
            <person name="Young C."/>
            <person name="Zhou S."/>
            <person name="Fry W."/>
            <person name="Meyers B.C."/>
            <person name="van West P."/>
            <person name="Ristaino J."/>
            <person name="Govers F."/>
            <person name="Birch P.R."/>
            <person name="Whisson S.C."/>
            <person name="Judelson H.S."/>
            <person name="Nusbaum C."/>
        </authorList>
    </citation>
    <scope>NUCLEOTIDE SEQUENCE [LARGE SCALE GENOMIC DNA]</scope>
    <source>
        <strain evidence="9">T30-4</strain>
    </source>
</reference>
<keyword evidence="3" id="KW-0812">Transmembrane</keyword>
<evidence type="ECO:0000313" key="8">
    <source>
        <dbReference type="EMBL" id="EEY64107.1"/>
    </source>
</evidence>
<keyword evidence="5" id="KW-0472">Membrane</keyword>
<dbReference type="GO" id="GO:0005789">
    <property type="term" value="C:endoplasmic reticulum membrane"/>
    <property type="evidence" value="ECO:0007669"/>
    <property type="project" value="InterPro"/>
</dbReference>
<feature type="compositionally biased region" description="Polar residues" evidence="6">
    <location>
        <begin position="237"/>
        <end position="247"/>
    </location>
</feature>
<dbReference type="OrthoDB" id="264603at2759"/>
<feature type="compositionally biased region" description="Basic and acidic residues" evidence="6">
    <location>
        <begin position="227"/>
        <end position="236"/>
    </location>
</feature>
<dbReference type="GO" id="GO:0005886">
    <property type="term" value="C:plasma membrane"/>
    <property type="evidence" value="ECO:0007669"/>
    <property type="project" value="TreeGrafter"/>
</dbReference>
<evidence type="ECO:0000256" key="2">
    <source>
        <dbReference type="ARBA" id="ARBA00008932"/>
    </source>
</evidence>
<evidence type="ECO:0000313" key="9">
    <source>
        <dbReference type="Proteomes" id="UP000006643"/>
    </source>
</evidence>
<name>D0MWU4_PHYIT</name>
<dbReference type="PANTHER" id="PTHR10809:SF6">
    <property type="entry name" value="AT11025P-RELATED"/>
    <property type="match status" value="1"/>
</dbReference>
<comment type="subcellular location">
    <subcellularLocation>
        <location evidence="1">Membrane</location>
        <topology evidence="1">Single-pass type IV membrane protein</topology>
    </subcellularLocation>
</comment>